<name>A0A8X7WJ65_BRACI</name>
<gene>
    <name evidence="1" type="ORF">Bca52824_001889</name>
</gene>
<evidence type="ECO:0000313" key="2">
    <source>
        <dbReference type="Proteomes" id="UP000886595"/>
    </source>
</evidence>
<dbReference type="EMBL" id="JAAMPC010000001">
    <property type="protein sequence ID" value="KAG2330709.1"/>
    <property type="molecule type" value="Genomic_DNA"/>
</dbReference>
<protein>
    <submittedName>
        <fullName evidence="1">Uncharacterized protein</fullName>
    </submittedName>
</protein>
<evidence type="ECO:0000313" key="1">
    <source>
        <dbReference type="EMBL" id="KAG2330709.1"/>
    </source>
</evidence>
<proteinExistence type="predicted"/>
<accession>A0A8X7WJ65</accession>
<sequence>MTGEFEIAGISTGTWWSSPTNAAASVYSGYSLPRQTSLDITDFGWEISNDQNDDFMSMHNSFFEGLFDPNEQLLSDSWPKSTISSAKSELPESFPFLDNMFLIDSEAHDNIKDHKSKEQITHDCMNLTSKARNYQ</sequence>
<reference evidence="1 2" key="1">
    <citation type="submission" date="2020-02" db="EMBL/GenBank/DDBJ databases">
        <authorList>
            <person name="Ma Q."/>
            <person name="Huang Y."/>
            <person name="Song X."/>
            <person name="Pei D."/>
        </authorList>
    </citation>
    <scope>NUCLEOTIDE SEQUENCE [LARGE SCALE GENOMIC DNA]</scope>
    <source>
        <strain evidence="1">Sxm20200214</strain>
        <tissue evidence="1">Leaf</tissue>
    </source>
</reference>
<organism evidence="1 2">
    <name type="scientific">Brassica carinata</name>
    <name type="common">Ethiopian mustard</name>
    <name type="synonym">Abyssinian cabbage</name>
    <dbReference type="NCBI Taxonomy" id="52824"/>
    <lineage>
        <taxon>Eukaryota</taxon>
        <taxon>Viridiplantae</taxon>
        <taxon>Streptophyta</taxon>
        <taxon>Embryophyta</taxon>
        <taxon>Tracheophyta</taxon>
        <taxon>Spermatophyta</taxon>
        <taxon>Magnoliopsida</taxon>
        <taxon>eudicotyledons</taxon>
        <taxon>Gunneridae</taxon>
        <taxon>Pentapetalae</taxon>
        <taxon>rosids</taxon>
        <taxon>malvids</taxon>
        <taxon>Brassicales</taxon>
        <taxon>Brassicaceae</taxon>
        <taxon>Brassiceae</taxon>
        <taxon>Brassica</taxon>
    </lineage>
</organism>
<dbReference type="OrthoDB" id="673975at2759"/>
<comment type="caution">
    <text evidence="1">The sequence shown here is derived from an EMBL/GenBank/DDBJ whole genome shotgun (WGS) entry which is preliminary data.</text>
</comment>
<dbReference type="AlphaFoldDB" id="A0A8X7WJ65"/>
<dbReference type="Proteomes" id="UP000886595">
    <property type="component" value="Unassembled WGS sequence"/>
</dbReference>
<keyword evidence="2" id="KW-1185">Reference proteome</keyword>